<dbReference type="InterPro" id="IPR057264">
    <property type="entry name" value="Ribosomal_uL24_C"/>
</dbReference>
<name>A0A6J7HPW8_9ZZZZ</name>
<dbReference type="GO" id="GO:0006412">
    <property type="term" value="P:translation"/>
    <property type="evidence" value="ECO:0007669"/>
    <property type="project" value="InterPro"/>
</dbReference>
<dbReference type="GO" id="GO:0003735">
    <property type="term" value="F:structural constituent of ribosome"/>
    <property type="evidence" value="ECO:0007669"/>
    <property type="project" value="InterPro"/>
</dbReference>
<evidence type="ECO:0000256" key="2">
    <source>
        <dbReference type="ARBA" id="ARBA00022980"/>
    </source>
</evidence>
<dbReference type="InterPro" id="IPR005824">
    <property type="entry name" value="KOW"/>
</dbReference>
<dbReference type="CDD" id="cd06089">
    <property type="entry name" value="KOW_RPL26"/>
    <property type="match status" value="1"/>
</dbReference>
<dbReference type="HAMAP" id="MF_01326_B">
    <property type="entry name" value="Ribosomal_uL24_B"/>
    <property type="match status" value="1"/>
</dbReference>
<accession>A0A6J7HPW8</accession>
<dbReference type="GO" id="GO:0005840">
    <property type="term" value="C:ribosome"/>
    <property type="evidence" value="ECO:0007669"/>
    <property type="project" value="UniProtKB-KW"/>
</dbReference>
<evidence type="ECO:0000313" key="6">
    <source>
        <dbReference type="EMBL" id="CAB4835224.1"/>
    </source>
</evidence>
<dbReference type="SMART" id="SM00739">
    <property type="entry name" value="KOW"/>
    <property type="match status" value="1"/>
</dbReference>
<evidence type="ECO:0000256" key="1">
    <source>
        <dbReference type="ARBA" id="ARBA00010618"/>
    </source>
</evidence>
<dbReference type="GO" id="GO:1990904">
    <property type="term" value="C:ribonucleoprotein complex"/>
    <property type="evidence" value="ECO:0007669"/>
    <property type="project" value="UniProtKB-KW"/>
</dbReference>
<dbReference type="InterPro" id="IPR014722">
    <property type="entry name" value="Rib_uL2_dom2"/>
</dbReference>
<dbReference type="EMBL" id="CAEZYR010000209">
    <property type="protein sequence ID" value="CAB4774212.1"/>
    <property type="molecule type" value="Genomic_DNA"/>
</dbReference>
<dbReference type="EMBL" id="CAFBMH010000098">
    <property type="protein sequence ID" value="CAB4923071.1"/>
    <property type="molecule type" value="Genomic_DNA"/>
</dbReference>
<dbReference type="InterPro" id="IPR003256">
    <property type="entry name" value="Ribosomal_uL24"/>
</dbReference>
<reference evidence="7" key="1">
    <citation type="submission" date="2020-05" db="EMBL/GenBank/DDBJ databases">
        <authorList>
            <person name="Chiriac C."/>
            <person name="Salcher M."/>
            <person name="Ghai R."/>
            <person name="Kavagutti S V."/>
        </authorList>
    </citation>
    <scope>NUCLEOTIDE SEQUENCE</scope>
</reference>
<dbReference type="Gene3D" id="2.30.30.30">
    <property type="match status" value="1"/>
</dbReference>
<dbReference type="SUPFAM" id="SSF50104">
    <property type="entry name" value="Translation proteins SH3-like domain"/>
    <property type="match status" value="1"/>
</dbReference>
<evidence type="ECO:0000256" key="3">
    <source>
        <dbReference type="ARBA" id="ARBA00023274"/>
    </source>
</evidence>
<dbReference type="GO" id="GO:0003723">
    <property type="term" value="F:RNA binding"/>
    <property type="evidence" value="ECO:0007669"/>
    <property type="project" value="InterPro"/>
</dbReference>
<dbReference type="InterPro" id="IPR008991">
    <property type="entry name" value="Translation_prot_SH3-like_sf"/>
</dbReference>
<dbReference type="Pfam" id="PF00467">
    <property type="entry name" value="KOW"/>
    <property type="match status" value="1"/>
</dbReference>
<feature type="domain" description="KOW" evidence="4">
    <location>
        <begin position="2"/>
        <end position="29"/>
    </location>
</feature>
<organism evidence="7">
    <name type="scientific">freshwater metagenome</name>
    <dbReference type="NCBI Taxonomy" id="449393"/>
    <lineage>
        <taxon>unclassified sequences</taxon>
        <taxon>metagenomes</taxon>
        <taxon>ecological metagenomes</taxon>
    </lineage>
</organism>
<gene>
    <name evidence="5" type="ORF">UFOPK2754_03267</name>
    <name evidence="6" type="ORF">UFOPK3139_02357</name>
    <name evidence="7" type="ORF">UFOPK3543_02201</name>
</gene>
<evidence type="ECO:0000313" key="5">
    <source>
        <dbReference type="EMBL" id="CAB4774212.1"/>
    </source>
</evidence>
<evidence type="ECO:0000259" key="4">
    <source>
        <dbReference type="SMART" id="SM00739"/>
    </source>
</evidence>
<dbReference type="Pfam" id="PF17136">
    <property type="entry name" value="ribosomal_L24"/>
    <property type="match status" value="1"/>
</dbReference>
<proteinExistence type="inferred from homology"/>
<keyword evidence="2" id="KW-0689">Ribosomal protein</keyword>
<protein>
    <submittedName>
        <fullName evidence="7">Unannotated protein</fullName>
    </submittedName>
</protein>
<dbReference type="AlphaFoldDB" id="A0A6J7HPW8"/>
<dbReference type="PANTHER" id="PTHR12903">
    <property type="entry name" value="MITOCHONDRIAL RIBOSOMAL PROTEIN L24"/>
    <property type="match status" value="1"/>
</dbReference>
<sequence length="102" mass="11102">MRIKKGDRVRVLTGKDRGKEGLVVTALPATRKVIVEGVNTARKHQKRTRATMDAGLLNVDMPIPVANVAVISPQDGKPTRVGYRIDADGTKVRICKRTGAEI</sequence>
<dbReference type="EMBL" id="CAFABA010000117">
    <property type="protein sequence ID" value="CAB4835224.1"/>
    <property type="molecule type" value="Genomic_DNA"/>
</dbReference>
<dbReference type="InterPro" id="IPR005825">
    <property type="entry name" value="Ribosomal_uL24_CS"/>
</dbReference>
<evidence type="ECO:0000313" key="7">
    <source>
        <dbReference type="EMBL" id="CAB4923071.1"/>
    </source>
</evidence>
<dbReference type="NCBIfam" id="TIGR01079">
    <property type="entry name" value="rplX_bact"/>
    <property type="match status" value="1"/>
</dbReference>
<dbReference type="InterPro" id="IPR041988">
    <property type="entry name" value="Ribosomal_uL24_KOW"/>
</dbReference>
<keyword evidence="3" id="KW-0687">Ribonucleoprotein</keyword>
<comment type="similarity">
    <text evidence="1">Belongs to the universal ribosomal protein uL24 family.</text>
</comment>
<dbReference type="PROSITE" id="PS01108">
    <property type="entry name" value="RIBOSOMAL_L24"/>
    <property type="match status" value="1"/>
</dbReference>